<reference evidence="4 6" key="2">
    <citation type="journal article" date="2018" name="Plant J.">
        <title>The Physcomitrella patens chromosome-scale assembly reveals moss genome structure and evolution.</title>
        <authorList>
            <person name="Lang D."/>
            <person name="Ullrich K.K."/>
            <person name="Murat F."/>
            <person name="Fuchs J."/>
            <person name="Jenkins J."/>
            <person name="Haas F.B."/>
            <person name="Piednoel M."/>
            <person name="Gundlach H."/>
            <person name="Van Bel M."/>
            <person name="Meyberg R."/>
            <person name="Vives C."/>
            <person name="Morata J."/>
            <person name="Symeonidi A."/>
            <person name="Hiss M."/>
            <person name="Muchero W."/>
            <person name="Kamisugi Y."/>
            <person name="Saleh O."/>
            <person name="Blanc G."/>
            <person name="Decker E.L."/>
            <person name="van Gessel N."/>
            <person name="Grimwood J."/>
            <person name="Hayes R.D."/>
            <person name="Graham S.W."/>
            <person name="Gunter L.E."/>
            <person name="McDaniel S.F."/>
            <person name="Hoernstein S.N.W."/>
            <person name="Larsson A."/>
            <person name="Li F.W."/>
            <person name="Perroud P.F."/>
            <person name="Phillips J."/>
            <person name="Ranjan P."/>
            <person name="Rokshar D.S."/>
            <person name="Rothfels C.J."/>
            <person name="Schneider L."/>
            <person name="Shu S."/>
            <person name="Stevenson D.W."/>
            <person name="Thummler F."/>
            <person name="Tillich M."/>
            <person name="Villarreal Aguilar J.C."/>
            <person name="Widiez T."/>
            <person name="Wong G.K."/>
            <person name="Wymore A."/>
            <person name="Zhang Y."/>
            <person name="Zimmer A.D."/>
            <person name="Quatrano R.S."/>
            <person name="Mayer K.F.X."/>
            <person name="Goodstein D."/>
            <person name="Casacuberta J.M."/>
            <person name="Vandepoele K."/>
            <person name="Reski R."/>
            <person name="Cuming A.C."/>
            <person name="Tuskan G.A."/>
            <person name="Maumus F."/>
            <person name="Salse J."/>
            <person name="Schmutz J."/>
            <person name="Rensing S.A."/>
        </authorList>
    </citation>
    <scope>NUCLEOTIDE SEQUENCE [LARGE SCALE GENOMIC DNA]</scope>
    <source>
        <strain evidence="5 6">cv. Gransden 2004</strain>
    </source>
</reference>
<dbReference type="InterPro" id="IPR036915">
    <property type="entry name" value="Cyclin-like_sf"/>
</dbReference>
<dbReference type="CDD" id="cd20604">
    <property type="entry name" value="CYCLIN_AtCycU-like"/>
    <property type="match status" value="1"/>
</dbReference>
<keyword evidence="6" id="KW-1185">Reference proteome</keyword>
<proteinExistence type="inferred from homology"/>
<name>A0A2K1IVE0_PHYPA</name>
<protein>
    <recommendedName>
        <fullName evidence="7">Cyclin</fullName>
    </recommendedName>
</protein>
<keyword evidence="2" id="KW-0132">Cell division</keyword>
<comment type="similarity">
    <text evidence="1">Belongs to the cyclin family. Cyclin U/P subfamily.</text>
</comment>
<dbReference type="SUPFAM" id="SSF47954">
    <property type="entry name" value="Cyclin-like"/>
    <property type="match status" value="1"/>
</dbReference>
<evidence type="ECO:0000313" key="4">
    <source>
        <dbReference type="EMBL" id="PNR33243.1"/>
    </source>
</evidence>
<dbReference type="Gene3D" id="1.10.472.10">
    <property type="entry name" value="Cyclin-like"/>
    <property type="match status" value="1"/>
</dbReference>
<dbReference type="AlphaFoldDB" id="A0A2K1IVE0"/>
<accession>A0A2K1IVE0</accession>
<dbReference type="EnsemblPlants" id="Pp3c20_16040V3.1">
    <property type="protein sequence ID" value="Pp3c20_16040V3.1"/>
    <property type="gene ID" value="Pp3c20_16040"/>
</dbReference>
<gene>
    <name evidence="5" type="primary">LOC112273706</name>
    <name evidence="4" type="ORF">PHYPA_025186</name>
</gene>
<dbReference type="InterPro" id="IPR013922">
    <property type="entry name" value="Cyclin_PHO80-like"/>
</dbReference>
<dbReference type="EMBL" id="ABEU02000020">
    <property type="protein sequence ID" value="PNR33243.1"/>
    <property type="molecule type" value="Genomic_DNA"/>
</dbReference>
<dbReference type="GO" id="GO:0051301">
    <property type="term" value="P:cell division"/>
    <property type="evidence" value="ECO:0007669"/>
    <property type="project" value="UniProtKB-KW"/>
</dbReference>
<dbReference type="STRING" id="3218.A0A2K1IVE0"/>
<feature type="region of interest" description="Disordered" evidence="3">
    <location>
        <begin position="363"/>
        <end position="400"/>
    </location>
</feature>
<organism evidence="4">
    <name type="scientific">Physcomitrium patens</name>
    <name type="common">Spreading-leaved earth moss</name>
    <name type="synonym">Physcomitrella patens</name>
    <dbReference type="NCBI Taxonomy" id="3218"/>
    <lineage>
        <taxon>Eukaryota</taxon>
        <taxon>Viridiplantae</taxon>
        <taxon>Streptophyta</taxon>
        <taxon>Embryophyta</taxon>
        <taxon>Bryophyta</taxon>
        <taxon>Bryophytina</taxon>
        <taxon>Bryopsida</taxon>
        <taxon>Funariidae</taxon>
        <taxon>Funariales</taxon>
        <taxon>Funariaceae</taxon>
        <taxon>Physcomitrium</taxon>
    </lineage>
</organism>
<dbReference type="PANTHER" id="PTHR15615">
    <property type="match status" value="1"/>
</dbReference>
<dbReference type="GO" id="GO:0019901">
    <property type="term" value="F:protein kinase binding"/>
    <property type="evidence" value="ECO:0007669"/>
    <property type="project" value="InterPro"/>
</dbReference>
<dbReference type="Pfam" id="PF08613">
    <property type="entry name" value="Cyclin"/>
    <property type="match status" value="1"/>
</dbReference>
<reference evidence="5" key="3">
    <citation type="submission" date="2020-12" db="UniProtKB">
        <authorList>
            <consortium name="EnsemblPlants"/>
        </authorList>
    </citation>
    <scope>IDENTIFICATION</scope>
</reference>
<keyword evidence="2" id="KW-0131">Cell cycle</keyword>
<evidence type="ECO:0000256" key="1">
    <source>
        <dbReference type="ARBA" id="ARBA00007215"/>
    </source>
</evidence>
<dbReference type="Gramene" id="Pp3c20_16040V3.1">
    <property type="protein sequence ID" value="Pp3c20_16040V3.1"/>
    <property type="gene ID" value="Pp3c20_16040"/>
</dbReference>
<sequence length="428" mass="47295">MRVWYFVTSAGIVVVVAMAMAGPRKTTTTTPTKKKRKKKLWLGCSSQPGKTLLSPYLSDGRQGLAQGSVRMLLVPRRRSVVTSSRLCLLPIPATNLRVNKKKTRWRIMLLAHKSGMMPPACRTPGFLGENGRGGEHEVSDVDALRMQLAVSSVKSSSQVASSKGSSSLTFEAPDIDDDAGSSDKEIPKVLYVLAAVLDRLVARNEQFSNAPSQQGKKLTIFHGLRAPNISIANYLERIFKYTSCSPSCFVVGYVFLDRLIHRQPDLLVTSLNVHRLLVTSVMVATKMLDDVHFNNAFFARVGGVSVLELNRLELEFLFRLDFKLSVTISVFESYCTFLERDISALEKRPERIERSLPAFASAPVSAHVSAPGTPRGSAPPTPKETSPRSKKRIPPGLPVSYAGRKQTALHYQQQPVPHYFVRDSSPSR</sequence>
<reference evidence="4 6" key="1">
    <citation type="journal article" date="2008" name="Science">
        <title>The Physcomitrella genome reveals evolutionary insights into the conquest of land by plants.</title>
        <authorList>
            <person name="Rensing S."/>
            <person name="Lang D."/>
            <person name="Zimmer A."/>
            <person name="Terry A."/>
            <person name="Salamov A."/>
            <person name="Shapiro H."/>
            <person name="Nishiyama T."/>
            <person name="Perroud P.-F."/>
            <person name="Lindquist E."/>
            <person name="Kamisugi Y."/>
            <person name="Tanahashi T."/>
            <person name="Sakakibara K."/>
            <person name="Fujita T."/>
            <person name="Oishi K."/>
            <person name="Shin-I T."/>
            <person name="Kuroki Y."/>
            <person name="Toyoda A."/>
            <person name="Suzuki Y."/>
            <person name="Hashimoto A."/>
            <person name="Yamaguchi K."/>
            <person name="Sugano A."/>
            <person name="Kohara Y."/>
            <person name="Fujiyama A."/>
            <person name="Anterola A."/>
            <person name="Aoki S."/>
            <person name="Ashton N."/>
            <person name="Barbazuk W.B."/>
            <person name="Barker E."/>
            <person name="Bennetzen J."/>
            <person name="Bezanilla M."/>
            <person name="Blankenship R."/>
            <person name="Cho S.H."/>
            <person name="Dutcher S."/>
            <person name="Estelle M."/>
            <person name="Fawcett J.A."/>
            <person name="Gundlach H."/>
            <person name="Hanada K."/>
            <person name="Heyl A."/>
            <person name="Hicks K.A."/>
            <person name="Hugh J."/>
            <person name="Lohr M."/>
            <person name="Mayer K."/>
            <person name="Melkozernov A."/>
            <person name="Murata T."/>
            <person name="Nelson D."/>
            <person name="Pils B."/>
            <person name="Prigge M."/>
            <person name="Reiss B."/>
            <person name="Renner T."/>
            <person name="Rombauts S."/>
            <person name="Rushton P."/>
            <person name="Sanderfoot A."/>
            <person name="Schween G."/>
            <person name="Shiu S.-H."/>
            <person name="Stueber K."/>
            <person name="Theodoulou F.L."/>
            <person name="Tu H."/>
            <person name="Van de Peer Y."/>
            <person name="Verrier P.J."/>
            <person name="Waters E."/>
            <person name="Wood A."/>
            <person name="Yang L."/>
            <person name="Cove D."/>
            <person name="Cuming A."/>
            <person name="Hasebe M."/>
            <person name="Lucas S."/>
            <person name="Mishler D.B."/>
            <person name="Reski R."/>
            <person name="Grigoriev I."/>
            <person name="Quatrano R.S."/>
            <person name="Boore J.L."/>
        </authorList>
    </citation>
    <scope>NUCLEOTIDE SEQUENCE [LARGE SCALE GENOMIC DNA]</scope>
    <source>
        <strain evidence="5 6">cv. Gransden 2004</strain>
    </source>
</reference>
<evidence type="ECO:0000313" key="6">
    <source>
        <dbReference type="Proteomes" id="UP000006727"/>
    </source>
</evidence>
<dbReference type="FunCoup" id="A0A2K1IVE0">
    <property type="interactions" value="317"/>
</dbReference>
<dbReference type="PaxDb" id="3218-PP1S44_106V6.1"/>
<evidence type="ECO:0000256" key="3">
    <source>
        <dbReference type="SAM" id="MobiDB-lite"/>
    </source>
</evidence>
<evidence type="ECO:0000256" key="2">
    <source>
        <dbReference type="ARBA" id="ARBA00022618"/>
    </source>
</evidence>
<dbReference type="Proteomes" id="UP000006727">
    <property type="component" value="Chromosome 20"/>
</dbReference>
<evidence type="ECO:0008006" key="7">
    <source>
        <dbReference type="Google" id="ProtNLM"/>
    </source>
</evidence>
<dbReference type="PANTHER" id="PTHR15615:SF121">
    <property type="entry name" value="CYCLIN-U1-1"/>
    <property type="match status" value="1"/>
</dbReference>
<evidence type="ECO:0000313" key="5">
    <source>
        <dbReference type="EnsemblPlants" id="Pp3c20_16040V3.1"/>
    </source>
</evidence>